<name>A0A8T0FSV7_ARGBR</name>
<keyword evidence="2" id="KW-1185">Reference proteome</keyword>
<accession>A0A8T0FSV7</accession>
<dbReference type="EMBL" id="JABXBU010000002">
    <property type="protein sequence ID" value="KAF8793712.1"/>
    <property type="molecule type" value="Genomic_DNA"/>
</dbReference>
<proteinExistence type="predicted"/>
<reference evidence="1" key="1">
    <citation type="journal article" date="2020" name="bioRxiv">
        <title>Chromosome-level reference genome of the European wasp spider Argiope bruennichi: a resource for studies on range expansion and evolutionary adaptation.</title>
        <authorList>
            <person name="Sheffer M.M."/>
            <person name="Hoppe A."/>
            <person name="Krehenwinkel H."/>
            <person name="Uhl G."/>
            <person name="Kuss A.W."/>
            <person name="Jensen L."/>
            <person name="Jensen C."/>
            <person name="Gillespie R.G."/>
            <person name="Hoff K.J."/>
            <person name="Prost S."/>
        </authorList>
    </citation>
    <scope>NUCLEOTIDE SEQUENCE</scope>
</reference>
<evidence type="ECO:0000313" key="1">
    <source>
        <dbReference type="EMBL" id="KAF8793712.1"/>
    </source>
</evidence>
<protein>
    <submittedName>
        <fullName evidence="1">Uncharacterized protein</fullName>
    </submittedName>
</protein>
<dbReference type="Proteomes" id="UP000807504">
    <property type="component" value="Unassembled WGS sequence"/>
</dbReference>
<comment type="caution">
    <text evidence="1">The sequence shown here is derived from an EMBL/GenBank/DDBJ whole genome shotgun (WGS) entry which is preliminary data.</text>
</comment>
<evidence type="ECO:0000313" key="2">
    <source>
        <dbReference type="Proteomes" id="UP000807504"/>
    </source>
</evidence>
<reference evidence="1" key="2">
    <citation type="submission" date="2020-06" db="EMBL/GenBank/DDBJ databases">
        <authorList>
            <person name="Sheffer M."/>
        </authorList>
    </citation>
    <scope>NUCLEOTIDE SEQUENCE</scope>
</reference>
<gene>
    <name evidence="1" type="ORF">HNY73_001757</name>
</gene>
<dbReference type="AlphaFoldDB" id="A0A8T0FSV7"/>
<sequence length="273" mass="30935">MDTDHNLPSNVVANESMVDSLCNALLPDGTTHQGSDWISGVGIGEIDEEKMDFRLHAFVMRKWERLFGSFPGKYENKRVTSSDSVAVLKWVGESSYQIRSIKMMRKAQPLQFFLREPTADTVTEVFAEGGTVQISTASSELHQSDGYLAIRLHPDGIFLTAGVCRSYHIHTRKCKECSKDGKPDEKTEILFKKGRKMKLYPLITGEDKQIKFTQSSRSPGSEISVKECQICLDSQAWGPRVDEICKTLFPGSFLLFAVVYWVHYLRIYNDHLL</sequence>
<organism evidence="1 2">
    <name type="scientific">Argiope bruennichi</name>
    <name type="common">Wasp spider</name>
    <name type="synonym">Aranea bruennichi</name>
    <dbReference type="NCBI Taxonomy" id="94029"/>
    <lineage>
        <taxon>Eukaryota</taxon>
        <taxon>Metazoa</taxon>
        <taxon>Ecdysozoa</taxon>
        <taxon>Arthropoda</taxon>
        <taxon>Chelicerata</taxon>
        <taxon>Arachnida</taxon>
        <taxon>Araneae</taxon>
        <taxon>Araneomorphae</taxon>
        <taxon>Entelegynae</taxon>
        <taxon>Araneoidea</taxon>
        <taxon>Araneidae</taxon>
        <taxon>Argiope</taxon>
    </lineage>
</organism>